<gene>
    <name evidence="1" type="ORF">GMA92_09620</name>
</gene>
<reference evidence="1 2" key="1">
    <citation type="journal article" date="2019" name="Nat. Med.">
        <title>A library of human gut bacterial isolates paired with longitudinal multiomics data enables mechanistic microbiome research.</title>
        <authorList>
            <person name="Poyet M."/>
            <person name="Groussin M."/>
            <person name="Gibbons S.M."/>
            <person name="Avila-Pacheco J."/>
            <person name="Jiang X."/>
            <person name="Kearney S.M."/>
            <person name="Perrotta A.R."/>
            <person name="Berdy B."/>
            <person name="Zhao S."/>
            <person name="Lieberman T.D."/>
            <person name="Swanson P.K."/>
            <person name="Smith M."/>
            <person name="Roesemann S."/>
            <person name="Alexander J.E."/>
            <person name="Rich S.A."/>
            <person name="Livny J."/>
            <person name="Vlamakis H."/>
            <person name="Clish C."/>
            <person name="Bullock K."/>
            <person name="Deik A."/>
            <person name="Scott J."/>
            <person name="Pierce K.A."/>
            <person name="Xavier R.J."/>
            <person name="Alm E.J."/>
        </authorList>
    </citation>
    <scope>NUCLEOTIDE SEQUENCE [LARGE SCALE GENOMIC DNA]</scope>
    <source>
        <strain evidence="1 2">BIOML-A198</strain>
    </source>
</reference>
<name>A0A9X4XFL1_9FIRM</name>
<proteinExistence type="predicted"/>
<accession>A0A9X4XFL1</accession>
<organism evidence="1 2">
    <name type="scientific">Turicibacter sanguinis</name>
    <dbReference type="NCBI Taxonomy" id="154288"/>
    <lineage>
        <taxon>Bacteria</taxon>
        <taxon>Bacillati</taxon>
        <taxon>Bacillota</taxon>
        <taxon>Erysipelotrichia</taxon>
        <taxon>Erysipelotrichales</taxon>
        <taxon>Turicibacteraceae</taxon>
        <taxon>Turicibacter</taxon>
    </lineage>
</organism>
<evidence type="ECO:0000313" key="1">
    <source>
        <dbReference type="EMBL" id="MTK21677.1"/>
    </source>
</evidence>
<dbReference type="Proteomes" id="UP000487649">
    <property type="component" value="Unassembled WGS sequence"/>
</dbReference>
<dbReference type="RefSeq" id="WP_155222931.1">
    <property type="nucleotide sequence ID" value="NZ_JADPFQ010000032.1"/>
</dbReference>
<sequence>MIIELINHHINQMVDLMFHQYVTNHFYIDLEDIKKYVRFYFWVTHLQSLEPTYSVTKVNEMIIKDEGLEDYFYQNGGKNSNLDTFIERGIDQYHGINFRTIQEKKLRSEKLKNTNMSGNCYMNRKIDLKESQIHQYKTHRQIKDQGDYFKNNNDSKLEAYRTTTGRINRELKNINLKNLKELYEHYKLKIEDSDVISKSLECYQLEKSLQYNLLISILLHVSKYCNSEEEALQAISDLRLLFLNPLVDKRQKYVPLYFTLDAAKKERWVQEILGLNKFIDISILGVFQDDSIAGLLELIKNQLNYEIITGYYELDDFTVHYKKKECNLDYYRLILKQIMDLNHTIDELNKSSKN</sequence>
<dbReference type="AlphaFoldDB" id="A0A9X4XFL1"/>
<evidence type="ECO:0000313" key="2">
    <source>
        <dbReference type="Proteomes" id="UP000487649"/>
    </source>
</evidence>
<comment type="caution">
    <text evidence="1">The sequence shown here is derived from an EMBL/GenBank/DDBJ whole genome shotgun (WGS) entry which is preliminary data.</text>
</comment>
<protein>
    <submittedName>
        <fullName evidence="1">Uncharacterized protein</fullName>
    </submittedName>
</protein>
<dbReference type="EMBL" id="WMQE01000020">
    <property type="protein sequence ID" value="MTK21677.1"/>
    <property type="molecule type" value="Genomic_DNA"/>
</dbReference>